<sequence length="165" mass="18328">MKLPPIMFLPPAFAVLVAAARAQTVENDRWRFDGDAEIAQLVRASTEGTDMVGRFSFKCRAHSGEVETTIILDKGDLGEIGDLIKRDGAPEFRMLPDLDNLEFKIESNNMYGWTMLFTVDAGSEFMRSFGRSGQLRYRLGKTTRQYGTTAGKDDAAAFVDACSKK</sequence>
<comment type="caution">
    <text evidence="1">The sequence shown here is derived from an EMBL/GenBank/DDBJ whole genome shotgun (WGS) entry which is preliminary data.</text>
</comment>
<evidence type="ECO:0000313" key="2">
    <source>
        <dbReference type="Proteomes" id="UP000316781"/>
    </source>
</evidence>
<name>A0A549T8M6_METSR</name>
<evidence type="ECO:0000313" key="1">
    <source>
        <dbReference type="EMBL" id="TRL38227.1"/>
    </source>
</evidence>
<dbReference type="RefSeq" id="WP_142861442.1">
    <property type="nucleotide sequence ID" value="NZ_BGJY01000003.1"/>
</dbReference>
<gene>
    <name evidence="1" type="ORF">FM996_00990</name>
</gene>
<dbReference type="AlphaFoldDB" id="A0A549T8M6"/>
<organism evidence="1 2">
    <name type="scientific">Methylosinus sporium</name>
    <dbReference type="NCBI Taxonomy" id="428"/>
    <lineage>
        <taxon>Bacteria</taxon>
        <taxon>Pseudomonadati</taxon>
        <taxon>Pseudomonadota</taxon>
        <taxon>Alphaproteobacteria</taxon>
        <taxon>Hyphomicrobiales</taxon>
        <taxon>Methylocystaceae</taxon>
        <taxon>Methylosinus</taxon>
    </lineage>
</organism>
<proteinExistence type="predicted"/>
<dbReference type="EMBL" id="VJMF01000004">
    <property type="protein sequence ID" value="TRL38227.1"/>
    <property type="molecule type" value="Genomic_DNA"/>
</dbReference>
<reference evidence="1 2" key="1">
    <citation type="submission" date="2019-07" db="EMBL/GenBank/DDBJ databases">
        <title>Ln-dependent methylotrophs.</title>
        <authorList>
            <person name="Tani A."/>
        </authorList>
    </citation>
    <scope>NUCLEOTIDE SEQUENCE [LARGE SCALE GENOMIC DNA]</scope>
    <source>
        <strain evidence="1 2">SM89A</strain>
    </source>
</reference>
<protein>
    <submittedName>
        <fullName evidence="1">Uncharacterized protein</fullName>
    </submittedName>
</protein>
<accession>A0A549T8M6</accession>
<dbReference type="Proteomes" id="UP000316781">
    <property type="component" value="Unassembled WGS sequence"/>
</dbReference>